<name>A0A4Y9F5D5_9MICC</name>
<sequence>MTEAIFKAEKVMQPIRITKQKRKAFIEAVAGHLIEWYDYGGPERRGLATSILMTIAVSGLILGSIVANGLASILGDAAMQEYGWRIPFIIAGPLGLIAAFIRSRLEDTAQFEAISESGHQEKRPIRATFQWKLNITLVTGSVATSSIPTVKPKK</sequence>
<evidence type="ECO:0000256" key="7">
    <source>
        <dbReference type="ARBA" id="ARBA00023136"/>
    </source>
</evidence>
<dbReference type="OrthoDB" id="8953821at2"/>
<evidence type="ECO:0000256" key="2">
    <source>
        <dbReference type="ARBA" id="ARBA00022448"/>
    </source>
</evidence>
<dbReference type="RefSeq" id="WP_135011916.1">
    <property type="nucleotide sequence ID" value="NZ_JADGLK010000012.1"/>
</dbReference>
<feature type="transmembrane region" description="Helical" evidence="8">
    <location>
        <begin position="82"/>
        <end position="101"/>
    </location>
</feature>
<evidence type="ECO:0000256" key="8">
    <source>
        <dbReference type="SAM" id="Phobius"/>
    </source>
</evidence>
<keyword evidence="7 8" id="KW-0472">Membrane</keyword>
<dbReference type="AlphaFoldDB" id="A0A4Y9F5D5"/>
<comment type="caution">
    <text evidence="10">The sequence shown here is derived from an EMBL/GenBank/DDBJ whole genome shotgun (WGS) entry which is preliminary data.</text>
</comment>
<dbReference type="SUPFAM" id="SSF103473">
    <property type="entry name" value="MFS general substrate transporter"/>
    <property type="match status" value="1"/>
</dbReference>
<dbReference type="Gene3D" id="1.20.1250.20">
    <property type="entry name" value="MFS general substrate transporter like domains"/>
    <property type="match status" value="1"/>
</dbReference>
<evidence type="ECO:0000313" key="10">
    <source>
        <dbReference type="EMBL" id="TFU22891.1"/>
    </source>
</evidence>
<evidence type="ECO:0000256" key="1">
    <source>
        <dbReference type="ARBA" id="ARBA00004651"/>
    </source>
</evidence>
<dbReference type="Pfam" id="PF07690">
    <property type="entry name" value="MFS_1"/>
    <property type="match status" value="1"/>
</dbReference>
<dbReference type="PANTHER" id="PTHR43528:SF1">
    <property type="entry name" value="ALPHA-KETOGLUTARATE PERMEASE"/>
    <property type="match status" value="1"/>
</dbReference>
<protein>
    <submittedName>
        <fullName evidence="10">MFS transporter</fullName>
    </submittedName>
</protein>
<dbReference type="InterPro" id="IPR036259">
    <property type="entry name" value="MFS_trans_sf"/>
</dbReference>
<evidence type="ECO:0000256" key="5">
    <source>
        <dbReference type="ARBA" id="ARBA00022847"/>
    </source>
</evidence>
<accession>A0A4Y9F5D5</accession>
<dbReference type="InterPro" id="IPR011701">
    <property type="entry name" value="MFS"/>
</dbReference>
<gene>
    <name evidence="10" type="ORF">E4U03_04545</name>
</gene>
<keyword evidence="5" id="KW-0769">Symport</keyword>
<comment type="subcellular location">
    <subcellularLocation>
        <location evidence="1">Cell membrane</location>
        <topology evidence="1">Multi-pass membrane protein</topology>
    </subcellularLocation>
</comment>
<organism evidence="10 11">
    <name type="scientific">Rothia nasimurium</name>
    <dbReference type="NCBI Taxonomy" id="85336"/>
    <lineage>
        <taxon>Bacteria</taxon>
        <taxon>Bacillati</taxon>
        <taxon>Actinomycetota</taxon>
        <taxon>Actinomycetes</taxon>
        <taxon>Micrococcales</taxon>
        <taxon>Micrococcaceae</taxon>
        <taxon>Rothia</taxon>
    </lineage>
</organism>
<evidence type="ECO:0000256" key="3">
    <source>
        <dbReference type="ARBA" id="ARBA00022475"/>
    </source>
</evidence>
<keyword evidence="3" id="KW-1003">Cell membrane</keyword>
<keyword evidence="2" id="KW-0813">Transport</keyword>
<reference evidence="10 11" key="1">
    <citation type="submission" date="2019-03" db="EMBL/GenBank/DDBJ databases">
        <title>Diversity of the mouse oral microbiome.</title>
        <authorList>
            <person name="Joseph S."/>
            <person name="Aduse-Opoku J."/>
            <person name="Curtis M."/>
            <person name="Wade W."/>
            <person name="Hashim A."/>
        </authorList>
    </citation>
    <scope>NUCLEOTIDE SEQUENCE [LARGE SCALE GENOMIC DNA]</scope>
    <source>
        <strain evidence="11">irhom_31</strain>
    </source>
</reference>
<keyword evidence="6 8" id="KW-1133">Transmembrane helix</keyword>
<dbReference type="Proteomes" id="UP000297951">
    <property type="component" value="Unassembled WGS sequence"/>
</dbReference>
<dbReference type="PROSITE" id="PS50850">
    <property type="entry name" value="MFS"/>
    <property type="match status" value="1"/>
</dbReference>
<evidence type="ECO:0000256" key="4">
    <source>
        <dbReference type="ARBA" id="ARBA00022692"/>
    </source>
</evidence>
<dbReference type="InterPro" id="IPR020846">
    <property type="entry name" value="MFS_dom"/>
</dbReference>
<feature type="transmembrane region" description="Helical" evidence="8">
    <location>
        <begin position="51"/>
        <end position="70"/>
    </location>
</feature>
<dbReference type="InterPro" id="IPR051084">
    <property type="entry name" value="H+-coupled_symporters"/>
</dbReference>
<evidence type="ECO:0000259" key="9">
    <source>
        <dbReference type="PROSITE" id="PS50850"/>
    </source>
</evidence>
<evidence type="ECO:0000256" key="6">
    <source>
        <dbReference type="ARBA" id="ARBA00022989"/>
    </source>
</evidence>
<dbReference type="GO" id="GO:0005886">
    <property type="term" value="C:plasma membrane"/>
    <property type="evidence" value="ECO:0007669"/>
    <property type="project" value="UniProtKB-SubCell"/>
</dbReference>
<dbReference type="GO" id="GO:0015293">
    <property type="term" value="F:symporter activity"/>
    <property type="evidence" value="ECO:0007669"/>
    <property type="project" value="UniProtKB-KW"/>
</dbReference>
<feature type="domain" description="Major facilitator superfamily (MFS) profile" evidence="9">
    <location>
        <begin position="1"/>
        <end position="154"/>
    </location>
</feature>
<dbReference type="EMBL" id="SPQC01000012">
    <property type="protein sequence ID" value="TFU22891.1"/>
    <property type="molecule type" value="Genomic_DNA"/>
</dbReference>
<proteinExistence type="predicted"/>
<evidence type="ECO:0000313" key="11">
    <source>
        <dbReference type="Proteomes" id="UP000297951"/>
    </source>
</evidence>
<dbReference type="PANTHER" id="PTHR43528">
    <property type="entry name" value="ALPHA-KETOGLUTARATE PERMEASE"/>
    <property type="match status" value="1"/>
</dbReference>
<keyword evidence="4 8" id="KW-0812">Transmembrane</keyword>